<protein>
    <recommendedName>
        <fullName evidence="3">AB hydrolase-1 domain-containing protein</fullName>
    </recommendedName>
</protein>
<dbReference type="OrthoDB" id="6431331at2759"/>
<sequence length="272" mass="30450">MVLRPDSRRGDGERHHMDVLGLASRDNRGRGGAAWFLECQGVHGSIGPSAFQRLSRHHARSAGPRRHVVGYGQFPSRRASRPALRVPRASVGSVADDPLGRVQHGRHDQRRLRSQVPRRDRVRDPHLSGGDHHAQEEPHVPRVRTNGRKPHARGETRGFFPVARVHGPPPAEKRRDVLEKLMRDILLDASVLDDKLAKITHPCLVVWGDQDKILDISCLEVIKDKIKPQLTVKVVADAGHIVHQERHWEVAEHVHEFLQALPPSTSSGQPPS</sequence>
<dbReference type="InterPro" id="IPR029058">
    <property type="entry name" value="AB_hydrolase_fold"/>
</dbReference>
<dbReference type="Gene3D" id="3.40.50.1820">
    <property type="entry name" value="alpha/beta hydrolase"/>
    <property type="match status" value="1"/>
</dbReference>
<dbReference type="RefSeq" id="XP_009844485.1">
    <property type="nucleotide sequence ID" value="XM_009846183.1"/>
</dbReference>
<dbReference type="AlphaFoldDB" id="W4FF51"/>
<gene>
    <name evidence="2" type="ORF">H257_17388</name>
</gene>
<dbReference type="EMBL" id="KI913218">
    <property type="protein sequence ID" value="ETV66056.1"/>
    <property type="molecule type" value="Genomic_DNA"/>
</dbReference>
<feature type="region of interest" description="Disordered" evidence="1">
    <location>
        <begin position="75"/>
        <end position="155"/>
    </location>
</feature>
<feature type="compositionally biased region" description="Basic and acidic residues" evidence="1">
    <location>
        <begin position="117"/>
        <end position="140"/>
    </location>
</feature>
<evidence type="ECO:0008006" key="3">
    <source>
        <dbReference type="Google" id="ProtNLM"/>
    </source>
</evidence>
<evidence type="ECO:0000256" key="1">
    <source>
        <dbReference type="SAM" id="MobiDB-lite"/>
    </source>
</evidence>
<dbReference type="VEuPathDB" id="FungiDB:H257_17388"/>
<dbReference type="GeneID" id="20819384"/>
<accession>W4FF51</accession>
<organism evidence="2">
    <name type="scientific">Aphanomyces astaci</name>
    <name type="common">Crayfish plague agent</name>
    <dbReference type="NCBI Taxonomy" id="112090"/>
    <lineage>
        <taxon>Eukaryota</taxon>
        <taxon>Sar</taxon>
        <taxon>Stramenopiles</taxon>
        <taxon>Oomycota</taxon>
        <taxon>Saprolegniomycetes</taxon>
        <taxon>Saprolegniales</taxon>
        <taxon>Verrucalvaceae</taxon>
        <taxon>Aphanomyces</taxon>
    </lineage>
</organism>
<evidence type="ECO:0000313" key="2">
    <source>
        <dbReference type="EMBL" id="ETV66055.1"/>
    </source>
</evidence>
<dbReference type="RefSeq" id="XP_009844484.1">
    <property type="nucleotide sequence ID" value="XM_009846182.1"/>
</dbReference>
<proteinExistence type="predicted"/>
<dbReference type="STRING" id="112090.W4FF51"/>
<feature type="compositionally biased region" description="Basic residues" evidence="1">
    <location>
        <begin position="141"/>
        <end position="151"/>
    </location>
</feature>
<dbReference type="SUPFAM" id="SSF53474">
    <property type="entry name" value="alpha/beta-Hydrolases"/>
    <property type="match status" value="1"/>
</dbReference>
<reference evidence="2" key="1">
    <citation type="submission" date="2013-12" db="EMBL/GenBank/DDBJ databases">
        <title>The Genome Sequence of Aphanomyces astaci APO3.</title>
        <authorList>
            <consortium name="The Broad Institute Genomics Platform"/>
            <person name="Russ C."/>
            <person name="Tyler B."/>
            <person name="van West P."/>
            <person name="Dieguez-Uribeondo J."/>
            <person name="Young S.K."/>
            <person name="Zeng Q."/>
            <person name="Gargeya S."/>
            <person name="Fitzgerald M."/>
            <person name="Abouelleil A."/>
            <person name="Alvarado L."/>
            <person name="Chapman S.B."/>
            <person name="Gainer-Dewar J."/>
            <person name="Goldberg J."/>
            <person name="Griggs A."/>
            <person name="Gujja S."/>
            <person name="Hansen M."/>
            <person name="Howarth C."/>
            <person name="Imamovic A."/>
            <person name="Ireland A."/>
            <person name="Larimer J."/>
            <person name="McCowan C."/>
            <person name="Murphy C."/>
            <person name="Pearson M."/>
            <person name="Poon T.W."/>
            <person name="Priest M."/>
            <person name="Roberts A."/>
            <person name="Saif S."/>
            <person name="Shea T."/>
            <person name="Sykes S."/>
            <person name="Wortman J."/>
            <person name="Nusbaum C."/>
            <person name="Birren B."/>
        </authorList>
    </citation>
    <scope>NUCLEOTIDE SEQUENCE [LARGE SCALE GENOMIC DNA]</scope>
    <source>
        <strain evidence="2">APO3</strain>
    </source>
</reference>
<name>W4FF51_APHAT</name>
<feature type="compositionally biased region" description="Basic residues" evidence="1">
    <location>
        <begin position="103"/>
        <end position="113"/>
    </location>
</feature>
<dbReference type="EMBL" id="KI913218">
    <property type="protein sequence ID" value="ETV66055.1"/>
    <property type="molecule type" value="Genomic_DNA"/>
</dbReference>